<name>A0A397PKW2_9HYPH</name>
<evidence type="ECO:0000256" key="6">
    <source>
        <dbReference type="ARBA" id="ARBA00022989"/>
    </source>
</evidence>
<dbReference type="InterPro" id="IPR036640">
    <property type="entry name" value="ABC1_TM_sf"/>
</dbReference>
<evidence type="ECO:0000256" key="5">
    <source>
        <dbReference type="ARBA" id="ARBA00022840"/>
    </source>
</evidence>
<sequence length="636" mass="67790">MRRTETSADHASPAETARLKPAGKASRQTPEARTGADNLKALKKGLNICRRGFVSVGAFSVVINLLMLTIPIYLFQLSDRVLTSRNTDTLMMLSVVAVGAILAMVALDMMRRLMLSRIGTRLETTLAGPALAGALHGQAGPTAAQALRSLQQVRNFIIGPVMPLIFDAPLAPLYFAVVFLIHPTLGFIALGAGLLLCAVAIVNQQLTASPFAEASGHGQAAENQAEALSRNSQALSGMGMMNEGIMLWGQSNAQSLTSLIRAQDRNAYLSGFSKLVRLLTQIAVLGTGAYLALQAQLTGGMMIAASIIAGRALAPIEGAIEGWRSFVQARHAYKRVKSLVEPMKNQEVRLWLPEPKGELQVEKLLYVPKGERDPVLNGVNMLLEPGEALAVVGPSGGGKSTLARILVGGVAQTAGKIRLDGAELKNWNPRQLGETIGYLPQDVELFPGTIKANIARLREDVSDAEIYRAAQLAGVHEMILRLPQGYETMIAADGSPLSGGQRQRVGLARAFFGNPKLLVLDEPNANLDVDGEKALRAALKHAKEQGITIVLITQRLAILESVDKVMVLQQGRVAGFGPAREIIPRLLSTQQASQQQPKQETQRAIKARHAGTHAAFGSGGGVQGVTGAANVTFQQS</sequence>
<dbReference type="Pfam" id="PF00005">
    <property type="entry name" value="ABC_tran"/>
    <property type="match status" value="1"/>
</dbReference>
<dbReference type="Gene3D" id="1.20.1560.10">
    <property type="entry name" value="ABC transporter type 1, transmembrane domain"/>
    <property type="match status" value="1"/>
</dbReference>
<feature type="domain" description="ABC transporter" evidence="10">
    <location>
        <begin position="359"/>
        <end position="595"/>
    </location>
</feature>
<dbReference type="InterPro" id="IPR010128">
    <property type="entry name" value="ATPase_T1SS_PrtD-like"/>
</dbReference>
<dbReference type="Gene3D" id="3.40.50.300">
    <property type="entry name" value="P-loop containing nucleotide triphosphate hydrolases"/>
    <property type="match status" value="1"/>
</dbReference>
<feature type="transmembrane region" description="Helical" evidence="9">
    <location>
        <begin position="53"/>
        <end position="77"/>
    </location>
</feature>
<dbReference type="SMART" id="SM00382">
    <property type="entry name" value="AAA"/>
    <property type="match status" value="1"/>
</dbReference>
<evidence type="ECO:0000256" key="8">
    <source>
        <dbReference type="SAM" id="MobiDB-lite"/>
    </source>
</evidence>
<protein>
    <submittedName>
        <fullName evidence="12">ATP-binding cassette subfamily C protein</fullName>
    </submittedName>
</protein>
<keyword evidence="6 9" id="KW-1133">Transmembrane helix</keyword>
<feature type="transmembrane region" description="Helical" evidence="9">
    <location>
        <begin position="181"/>
        <end position="202"/>
    </location>
</feature>
<gene>
    <name evidence="12" type="ORF">BXY53_2365</name>
</gene>
<dbReference type="OrthoDB" id="9808328at2"/>
<dbReference type="PROSITE" id="PS00211">
    <property type="entry name" value="ABC_TRANSPORTER_1"/>
    <property type="match status" value="1"/>
</dbReference>
<dbReference type="InterPro" id="IPR039421">
    <property type="entry name" value="Type_1_exporter"/>
</dbReference>
<keyword evidence="4" id="KW-0547">Nucleotide-binding</keyword>
<evidence type="ECO:0000256" key="2">
    <source>
        <dbReference type="ARBA" id="ARBA00005417"/>
    </source>
</evidence>
<dbReference type="GO" id="GO:0016887">
    <property type="term" value="F:ATP hydrolysis activity"/>
    <property type="evidence" value="ECO:0007669"/>
    <property type="project" value="InterPro"/>
</dbReference>
<evidence type="ECO:0000256" key="1">
    <source>
        <dbReference type="ARBA" id="ARBA00004651"/>
    </source>
</evidence>
<dbReference type="SUPFAM" id="SSF90123">
    <property type="entry name" value="ABC transporter transmembrane region"/>
    <property type="match status" value="1"/>
</dbReference>
<organism evidence="12 13">
    <name type="scientific">Dichotomicrobium thermohalophilum</name>
    <dbReference type="NCBI Taxonomy" id="933063"/>
    <lineage>
        <taxon>Bacteria</taxon>
        <taxon>Pseudomonadati</taxon>
        <taxon>Pseudomonadota</taxon>
        <taxon>Alphaproteobacteria</taxon>
        <taxon>Hyphomicrobiales</taxon>
        <taxon>Hyphomicrobiaceae</taxon>
        <taxon>Dichotomicrobium</taxon>
    </lineage>
</organism>
<feature type="domain" description="ABC transmembrane type-1" evidence="11">
    <location>
        <begin position="56"/>
        <end position="328"/>
    </location>
</feature>
<dbReference type="SUPFAM" id="SSF52540">
    <property type="entry name" value="P-loop containing nucleoside triphosphate hydrolases"/>
    <property type="match status" value="1"/>
</dbReference>
<evidence type="ECO:0000256" key="7">
    <source>
        <dbReference type="ARBA" id="ARBA00023136"/>
    </source>
</evidence>
<evidence type="ECO:0000259" key="10">
    <source>
        <dbReference type="PROSITE" id="PS50893"/>
    </source>
</evidence>
<dbReference type="InterPro" id="IPR003593">
    <property type="entry name" value="AAA+_ATPase"/>
</dbReference>
<evidence type="ECO:0000256" key="9">
    <source>
        <dbReference type="SAM" id="Phobius"/>
    </source>
</evidence>
<keyword evidence="7 9" id="KW-0472">Membrane</keyword>
<comment type="subcellular location">
    <subcellularLocation>
        <location evidence="1">Cell membrane</location>
        <topology evidence="1">Multi-pass membrane protein</topology>
    </subcellularLocation>
</comment>
<dbReference type="InterPro" id="IPR011527">
    <property type="entry name" value="ABC1_TM_dom"/>
</dbReference>
<dbReference type="PROSITE" id="PS50893">
    <property type="entry name" value="ABC_TRANSPORTER_2"/>
    <property type="match status" value="1"/>
</dbReference>
<dbReference type="GO" id="GO:0030253">
    <property type="term" value="P:protein secretion by the type I secretion system"/>
    <property type="evidence" value="ECO:0007669"/>
    <property type="project" value="InterPro"/>
</dbReference>
<dbReference type="GO" id="GO:0005524">
    <property type="term" value="F:ATP binding"/>
    <property type="evidence" value="ECO:0007669"/>
    <property type="project" value="UniProtKB-KW"/>
</dbReference>
<dbReference type="PANTHER" id="PTHR43394:SF1">
    <property type="entry name" value="ATP-BINDING CASSETTE SUB-FAMILY B MEMBER 10, MITOCHONDRIAL"/>
    <property type="match status" value="1"/>
</dbReference>
<reference evidence="12 13" key="1">
    <citation type="submission" date="2018-08" db="EMBL/GenBank/DDBJ databases">
        <title>Genomic Encyclopedia of Archaeal and Bacterial Type Strains, Phase II (KMG-II): from individual species to whole genera.</title>
        <authorList>
            <person name="Goeker M."/>
        </authorList>
    </citation>
    <scope>NUCLEOTIDE SEQUENCE [LARGE SCALE GENOMIC DNA]</scope>
    <source>
        <strain evidence="12 13">DSM 5002</strain>
    </source>
</reference>
<dbReference type="PANTHER" id="PTHR43394">
    <property type="entry name" value="ATP-DEPENDENT PERMEASE MDL1, MITOCHONDRIAL"/>
    <property type="match status" value="1"/>
</dbReference>
<evidence type="ECO:0000256" key="3">
    <source>
        <dbReference type="ARBA" id="ARBA00022692"/>
    </source>
</evidence>
<dbReference type="AlphaFoldDB" id="A0A397PKW2"/>
<evidence type="ECO:0000256" key="4">
    <source>
        <dbReference type="ARBA" id="ARBA00022741"/>
    </source>
</evidence>
<feature type="transmembrane region" description="Helical" evidence="9">
    <location>
        <begin position="89"/>
        <end position="107"/>
    </location>
</feature>
<dbReference type="Proteomes" id="UP000266273">
    <property type="component" value="Unassembled WGS sequence"/>
</dbReference>
<comment type="similarity">
    <text evidence="2">Belongs to the ABC transporter superfamily.</text>
</comment>
<dbReference type="NCBIfam" id="TIGR01842">
    <property type="entry name" value="type_I_sec_PrtD"/>
    <property type="match status" value="1"/>
</dbReference>
<accession>A0A397PKW2</accession>
<dbReference type="InterPro" id="IPR017871">
    <property type="entry name" value="ABC_transporter-like_CS"/>
</dbReference>
<evidence type="ECO:0000313" key="13">
    <source>
        <dbReference type="Proteomes" id="UP000266273"/>
    </source>
</evidence>
<dbReference type="InterPro" id="IPR003439">
    <property type="entry name" value="ABC_transporter-like_ATP-bd"/>
</dbReference>
<feature type="region of interest" description="Disordered" evidence="8">
    <location>
        <begin position="1"/>
        <end position="34"/>
    </location>
</feature>
<proteinExistence type="inferred from homology"/>
<dbReference type="InterPro" id="IPR027417">
    <property type="entry name" value="P-loop_NTPase"/>
</dbReference>
<dbReference type="PROSITE" id="PS50929">
    <property type="entry name" value="ABC_TM1F"/>
    <property type="match status" value="1"/>
</dbReference>
<comment type="caution">
    <text evidence="12">The sequence shown here is derived from an EMBL/GenBank/DDBJ whole genome shotgun (WGS) entry which is preliminary data.</text>
</comment>
<keyword evidence="5 12" id="KW-0067">ATP-binding</keyword>
<feature type="transmembrane region" description="Helical" evidence="9">
    <location>
        <begin position="156"/>
        <end position="175"/>
    </location>
</feature>
<dbReference type="RefSeq" id="WP_119062153.1">
    <property type="nucleotide sequence ID" value="NZ_QXDF01000002.1"/>
</dbReference>
<dbReference type="GO" id="GO:0015421">
    <property type="term" value="F:ABC-type oligopeptide transporter activity"/>
    <property type="evidence" value="ECO:0007669"/>
    <property type="project" value="TreeGrafter"/>
</dbReference>
<keyword evidence="3 9" id="KW-0812">Transmembrane</keyword>
<dbReference type="GO" id="GO:0030256">
    <property type="term" value="C:type I protein secretion system complex"/>
    <property type="evidence" value="ECO:0007669"/>
    <property type="project" value="InterPro"/>
</dbReference>
<evidence type="ECO:0000313" key="12">
    <source>
        <dbReference type="EMBL" id="RIA47797.1"/>
    </source>
</evidence>
<dbReference type="EMBL" id="QXDF01000002">
    <property type="protein sequence ID" value="RIA47797.1"/>
    <property type="molecule type" value="Genomic_DNA"/>
</dbReference>
<keyword evidence="13" id="KW-1185">Reference proteome</keyword>
<dbReference type="GO" id="GO:0005886">
    <property type="term" value="C:plasma membrane"/>
    <property type="evidence" value="ECO:0007669"/>
    <property type="project" value="UniProtKB-SubCell"/>
</dbReference>
<evidence type="ECO:0000259" key="11">
    <source>
        <dbReference type="PROSITE" id="PS50929"/>
    </source>
</evidence>
<feature type="transmembrane region" description="Helical" evidence="9">
    <location>
        <begin position="275"/>
        <end position="293"/>
    </location>
</feature>